<dbReference type="SMART" id="SM01092">
    <property type="entry name" value="CO_deh_flav_C"/>
    <property type="match status" value="1"/>
</dbReference>
<dbReference type="InterPro" id="IPR016166">
    <property type="entry name" value="FAD-bd_PCMH"/>
</dbReference>
<keyword evidence="6" id="KW-1185">Reference proteome</keyword>
<dbReference type="PANTHER" id="PTHR42659:SF2">
    <property type="entry name" value="XANTHINE DEHYDROGENASE SUBUNIT C-RELATED"/>
    <property type="match status" value="1"/>
</dbReference>
<keyword evidence="3 5" id="KW-0560">Oxidoreductase</keyword>
<dbReference type="InterPro" id="IPR002346">
    <property type="entry name" value="Mopterin_DH_FAD-bd"/>
</dbReference>
<name>A0A0E3ZKG0_9BURK</name>
<dbReference type="KEGG" id="pdq:CL55_00012840"/>
<dbReference type="RefSeq" id="WP_046330363.1">
    <property type="nucleotide sequence ID" value="NZ_CP007501.1"/>
</dbReference>
<organism evidence="5 6">
    <name type="scientific">Polynucleobacter duraquae</name>
    <dbReference type="NCBI Taxonomy" id="1835254"/>
    <lineage>
        <taxon>Bacteria</taxon>
        <taxon>Pseudomonadati</taxon>
        <taxon>Pseudomonadota</taxon>
        <taxon>Betaproteobacteria</taxon>
        <taxon>Burkholderiales</taxon>
        <taxon>Burkholderiaceae</taxon>
        <taxon>Polynucleobacter</taxon>
    </lineage>
</organism>
<evidence type="ECO:0000313" key="6">
    <source>
        <dbReference type="Proteomes" id="UP000061135"/>
    </source>
</evidence>
<keyword evidence="2" id="KW-0274">FAD</keyword>
<dbReference type="PATRIC" id="fig|576611.7.peg.1306"/>
<dbReference type="GO" id="GO:0071949">
    <property type="term" value="F:FAD binding"/>
    <property type="evidence" value="ECO:0007669"/>
    <property type="project" value="InterPro"/>
</dbReference>
<dbReference type="PANTHER" id="PTHR42659">
    <property type="entry name" value="XANTHINE DEHYDROGENASE SUBUNIT C-RELATED"/>
    <property type="match status" value="1"/>
</dbReference>
<dbReference type="Gene3D" id="3.30.465.10">
    <property type="match status" value="1"/>
</dbReference>
<dbReference type="GO" id="GO:0016491">
    <property type="term" value="F:oxidoreductase activity"/>
    <property type="evidence" value="ECO:0007669"/>
    <property type="project" value="UniProtKB-KW"/>
</dbReference>
<reference evidence="5 6" key="1">
    <citation type="submission" date="2014-03" db="EMBL/GenBank/DDBJ databases">
        <title>Genome of Polynucleobacter strain MWH-MoK4.</title>
        <authorList>
            <person name="Hahn M.W."/>
        </authorList>
    </citation>
    <scope>NUCLEOTIDE SEQUENCE [LARGE SCALE GENOMIC DNA]</scope>
    <source>
        <strain evidence="5 6">MWH-MoK4</strain>
    </source>
</reference>
<dbReference type="AlphaFoldDB" id="A0A0E3ZKG0"/>
<dbReference type="InterPro" id="IPR016169">
    <property type="entry name" value="FAD-bd_PCMH_sub2"/>
</dbReference>
<dbReference type="Pfam" id="PF00941">
    <property type="entry name" value="FAD_binding_5"/>
    <property type="match status" value="1"/>
</dbReference>
<dbReference type="Gene3D" id="3.30.390.50">
    <property type="entry name" value="CO dehydrogenase flavoprotein, C-terminal domain"/>
    <property type="match status" value="1"/>
</dbReference>
<dbReference type="Pfam" id="PF03450">
    <property type="entry name" value="CO_deh_flav_C"/>
    <property type="match status" value="1"/>
</dbReference>
<accession>A0A0E3ZKG0</accession>
<dbReference type="InterPro" id="IPR036318">
    <property type="entry name" value="FAD-bd_PCMH-like_sf"/>
</dbReference>
<dbReference type="Gene3D" id="3.30.43.10">
    <property type="entry name" value="Uridine Diphospho-n-acetylenolpyruvylglucosamine Reductase, domain 2"/>
    <property type="match status" value="1"/>
</dbReference>
<dbReference type="OrthoDB" id="9793944at2"/>
<dbReference type="SUPFAM" id="SSF55447">
    <property type="entry name" value="CO dehydrogenase flavoprotein C-terminal domain-like"/>
    <property type="match status" value="1"/>
</dbReference>
<keyword evidence="1" id="KW-0285">Flavoprotein</keyword>
<dbReference type="STRING" id="1835254.CL55_00012840"/>
<dbReference type="FunFam" id="3.30.465.10:FF:000017">
    <property type="entry name" value="Xanthine dehydrogenase, FAD binding subunit"/>
    <property type="match status" value="1"/>
</dbReference>
<dbReference type="InterPro" id="IPR016167">
    <property type="entry name" value="FAD-bd_PCMH_sub1"/>
</dbReference>
<dbReference type="Proteomes" id="UP000061135">
    <property type="component" value="Chromosome"/>
</dbReference>
<dbReference type="InterPro" id="IPR005107">
    <property type="entry name" value="CO_DH_flav_C"/>
</dbReference>
<evidence type="ECO:0000256" key="3">
    <source>
        <dbReference type="ARBA" id="ARBA00023002"/>
    </source>
</evidence>
<evidence type="ECO:0000313" key="5">
    <source>
        <dbReference type="EMBL" id="AKD25617.1"/>
    </source>
</evidence>
<gene>
    <name evidence="5" type="ORF">CL55_00012840</name>
</gene>
<dbReference type="InterPro" id="IPR051312">
    <property type="entry name" value="Diverse_Substr_Oxidored"/>
</dbReference>
<dbReference type="EMBL" id="CP007501">
    <property type="protein sequence ID" value="AKD25617.1"/>
    <property type="molecule type" value="Genomic_DNA"/>
</dbReference>
<evidence type="ECO:0000256" key="1">
    <source>
        <dbReference type="ARBA" id="ARBA00022630"/>
    </source>
</evidence>
<feature type="domain" description="FAD-binding PCMH-type" evidence="4">
    <location>
        <begin position="1"/>
        <end position="177"/>
    </location>
</feature>
<evidence type="ECO:0000256" key="2">
    <source>
        <dbReference type="ARBA" id="ARBA00022827"/>
    </source>
</evidence>
<dbReference type="InterPro" id="IPR036683">
    <property type="entry name" value="CO_DH_flav_C_dom_sf"/>
</dbReference>
<proteinExistence type="predicted"/>
<evidence type="ECO:0000259" key="4">
    <source>
        <dbReference type="PROSITE" id="PS51387"/>
    </source>
</evidence>
<protein>
    <submittedName>
        <fullName evidence="5">Aerobic-type carbon monoxide dehydrogenase, middle subunit CoxM/CutM-like protein</fullName>
        <ecNumber evidence="5">1.2.99.2</ecNumber>
    </submittedName>
</protein>
<dbReference type="HOGENOM" id="CLU_058050_3_0_4"/>
<dbReference type="EC" id="1.2.99.2" evidence="5"/>
<dbReference type="PROSITE" id="PS51387">
    <property type="entry name" value="FAD_PCMH"/>
    <property type="match status" value="1"/>
</dbReference>
<dbReference type="SUPFAM" id="SSF56176">
    <property type="entry name" value="FAD-binding/transporter-associated domain-like"/>
    <property type="match status" value="1"/>
</dbReference>
<sequence length="284" mass="30303">MKAAAFDYAKPKALSEALAMLAEAGEDAQLIAGGQTLLATLNLRLSEPSMLIDITNLEELKGISVIGDQLRIGALVTHTEIEESKLIAQHAPLLKAAAPHIAHRAIRNLGTWGGSLAYGDPAAEWPACSLALNATMLIGGPDGERRISAQDFFIDLYTTSLEPNEILIATEMPIATSNQVFYFHELARRHGDYAIAGVALVANKAGNVLSDCTFTFFSVCATPIMAKKAQALVDGKPLNDELIANAVAAVREEIESIADITNSAQTKQHLIGVLLERGLKHLIA</sequence>